<feature type="domain" description="DUF11" evidence="1">
    <location>
        <begin position="1533"/>
        <end position="1633"/>
    </location>
</feature>
<keyword evidence="3" id="KW-1185">Reference proteome</keyword>
<dbReference type="PANTHER" id="PTHR34819:SF3">
    <property type="entry name" value="CELL SURFACE PROTEIN"/>
    <property type="match status" value="1"/>
</dbReference>
<dbReference type="Proteomes" id="UP001519288">
    <property type="component" value="Unassembled WGS sequence"/>
</dbReference>
<protein>
    <submittedName>
        <fullName evidence="2">Repeat protein (TIGR01451 family)</fullName>
    </submittedName>
</protein>
<feature type="domain" description="DUF11" evidence="1">
    <location>
        <begin position="872"/>
        <end position="963"/>
    </location>
</feature>
<dbReference type="InterPro" id="IPR008966">
    <property type="entry name" value="Adhesion_dom_sf"/>
</dbReference>
<dbReference type="InterPro" id="IPR051172">
    <property type="entry name" value="Chlamydia_OmcB"/>
</dbReference>
<reference evidence="2 3" key="1">
    <citation type="submission" date="2021-03" db="EMBL/GenBank/DDBJ databases">
        <title>Genomic Encyclopedia of Type Strains, Phase IV (KMG-IV): sequencing the most valuable type-strain genomes for metagenomic binning, comparative biology and taxonomic classification.</title>
        <authorList>
            <person name="Goeker M."/>
        </authorList>
    </citation>
    <scope>NUCLEOTIDE SEQUENCE [LARGE SCALE GENOMIC DNA]</scope>
    <source>
        <strain evidence="2 3">DSM 26806</strain>
    </source>
</reference>
<feature type="domain" description="DUF11" evidence="1">
    <location>
        <begin position="1400"/>
        <end position="1505"/>
    </location>
</feature>
<evidence type="ECO:0000259" key="1">
    <source>
        <dbReference type="Pfam" id="PF01345"/>
    </source>
</evidence>
<proteinExistence type="predicted"/>
<feature type="domain" description="DUF11" evidence="1">
    <location>
        <begin position="615"/>
        <end position="702"/>
    </location>
</feature>
<evidence type="ECO:0000313" key="2">
    <source>
        <dbReference type="EMBL" id="MBP2000346.1"/>
    </source>
</evidence>
<dbReference type="SUPFAM" id="SSF49401">
    <property type="entry name" value="Bacterial adhesins"/>
    <property type="match status" value="1"/>
</dbReference>
<dbReference type="EMBL" id="JAGGLD010000001">
    <property type="protein sequence ID" value="MBP2000346.1"/>
    <property type="molecule type" value="Genomic_DNA"/>
</dbReference>
<dbReference type="Gene3D" id="2.60.40.10">
    <property type="entry name" value="Immunoglobulins"/>
    <property type="match status" value="1"/>
</dbReference>
<accession>A0ABS4JF53</accession>
<dbReference type="InterPro" id="IPR001434">
    <property type="entry name" value="OmcB-like_DUF11"/>
</dbReference>
<name>A0ABS4JF53_9BACL</name>
<feature type="domain" description="DUF11" evidence="1">
    <location>
        <begin position="356"/>
        <end position="441"/>
    </location>
</feature>
<dbReference type="InterPro" id="IPR013783">
    <property type="entry name" value="Ig-like_fold"/>
</dbReference>
<dbReference type="RefSeq" id="WP_209860288.1">
    <property type="nucleotide sequence ID" value="NZ_JAGGLD010000001.1"/>
</dbReference>
<dbReference type="NCBIfam" id="TIGR01451">
    <property type="entry name" value="B_ant_repeat"/>
    <property type="match status" value="11"/>
</dbReference>
<feature type="domain" description="DUF11" evidence="1">
    <location>
        <begin position="1271"/>
        <end position="1371"/>
    </location>
</feature>
<dbReference type="Pfam" id="PF01345">
    <property type="entry name" value="DUF11"/>
    <property type="match status" value="10"/>
</dbReference>
<gene>
    <name evidence="2" type="ORF">J2Z69_001365</name>
</gene>
<feature type="domain" description="DUF11" evidence="1">
    <location>
        <begin position="1145"/>
        <end position="1247"/>
    </location>
</feature>
<feature type="domain" description="DUF11" evidence="1">
    <location>
        <begin position="1001"/>
        <end position="1058"/>
    </location>
</feature>
<evidence type="ECO:0000313" key="3">
    <source>
        <dbReference type="Proteomes" id="UP001519288"/>
    </source>
</evidence>
<sequence length="1789" mass="182583">MPFIERYVINANGAMTYTGNTLGLSRSETQGRPGTVDSIGAFITTNTSSQLGTYPPGTTNQYTLNSSAAVLAFPPGSTVLYAELIWGGTYIDNGVDLTAFINNPVSLTTPAGSLLVTPDSATSFEVLLSPASAQFPNTYAYVRSADVTAAITAGGAGTYITGGVVGTIVIPDPTSNHAGWTLGVVYANASLPLRNMSLRVTADVIQATSGPVTMAISGFATPFQGPLSGRALFSAQEGDANKTGDQALFGPTLATIVPLSGPNNFATNFFASQINGDNGVLNTSGTFGTRNQINGTPGTNISGGRQGWDITNVDISSTLINTQTQGFLRLTTNGDGYLIDSVGLQININTPVLNAVKSGSQNDAIVGDTITYTVQVSNSSMSDATNAILFDNIPEGSTFVANSATVNGVPQPGTDPVGGIPIGTILAGGSATVTFQVNVTSVPSPPRLFDQAKVGYTAPTVPGGPIINEVAPTNSVTIPIYQPNVSIVKSANTTNALIGDTITYTLFITNTGNINTSTIVTDNIPSGSSFVPGSVTVDGVVQPTLDPISGISFVSVAQGSSVTITFQTLVTAQPPGFYLVDQGTANYTFQPPDGRVIPGSVVSNPVSVLVSIPELSITKTANQADAVVGDIITYSFVIANQDGAFLTNLNFSEATPAGSQFVAGSVMVNGIPVPGANPDTGFALGAIGSGASFTVTFNVLVVSLPNPPTLTDVGQVTFSRGAFQGASFSNPITIPVYQPIITTFKETLTPVAIVGQTVTYQITITNSGNIGATSTFTDPIDPTTTFVPGSVQVNGVSQPAFNPNSGIPLGLVPAGGNVDVTFQVTIDSQPPTGTVTNQGVTDYTFTPPDGRVINGSNGSNIVTVPISSNNLTLLKIASQVDAVPGDVITYTVNVSNTQGLAATNVVLMDNIPTGSTFVEGSVLVDGIASAGDPTVGIPLGTIAPGQTIAVSFSVLVLAAPTPVPTPLLLTDQASVTFTSGTFTGTSLSNFVNLPVIQPVLFVNKSANPTVVRIGDVVTYTVVVSNLGNYNADVIVTDVLPPGNTFVPNSVLIDGSYWQGADPNTGINIGTVIPLTRRGPGEDGVSGFNVSFTFQTIIIALPDPPFYNNQAIANYNYFPPDGRSLSGTSASNVVTVQVVTDNITILTKTADQTAVTTGTIITYTLQATNNTSVDVLNYVLTDNIPNGTTFVTGSVTVGGSPVADAVPTAGIHIGVLPGGGTIVVTFQVRVSDAGTGPVLDITNQASATFTAEGTLVTTTSNPVPITNQQAILTILKSTTLSSALPGDLIPYTLVVSNTGNVEATVTLIDPISPGTSFRADSVSINGVNQPGVNPENGVSLGTLAPGGTTTVTFIVFVSAVPGVSSIINTASAGFSYVLQDGTVVPGTAESNSVTTPIGSPDIALVKLSNVSSVQVGGVVTFTLTLTNRSVDAITNAVVTDIIPVNTTLVTGSVTVNQIAQPNADPASGVSVGILNGGQSALITFQITANTGSAGTTIANVATAAYQQNGIPLQSSSNQVQIVVGSVVPPNGPNLTFTKTTNASQVFVGSTITFTVIGTNSGDVAGAAVVSDPLPDGIQFIPGSVVVDGVAVTGVSPLSGIPVAMINPGSSVQVSFQALVLRVPPAGYMINQINAVYQPVGAPSNPQTAVLSNKIVIPVQQPPILVAKSSSTNQVEVGSVLRYNLTISNPGTAPANNVVVTDILQDESRFLSGSLSINGQLSVTSSLVDGITIGDVQPGAQAQVDFAVTIIRQPIGGKLFNQASVSYQYGASSTIRQVSNRSVVQVFEQEE</sequence>
<feature type="domain" description="DUF11" evidence="1">
    <location>
        <begin position="1664"/>
        <end position="1765"/>
    </location>
</feature>
<feature type="domain" description="DUF11" evidence="1">
    <location>
        <begin position="485"/>
        <end position="572"/>
    </location>
</feature>
<organism evidence="2 3">
    <name type="scientific">Paenibacillus shirakamiensis</name>
    <dbReference type="NCBI Taxonomy" id="1265935"/>
    <lineage>
        <taxon>Bacteria</taxon>
        <taxon>Bacillati</taxon>
        <taxon>Bacillota</taxon>
        <taxon>Bacilli</taxon>
        <taxon>Bacillales</taxon>
        <taxon>Paenibacillaceae</taxon>
        <taxon>Paenibacillus</taxon>
    </lineage>
</organism>
<dbReference type="PANTHER" id="PTHR34819">
    <property type="entry name" value="LARGE CYSTEINE-RICH PERIPLASMIC PROTEIN OMCB"/>
    <property type="match status" value="1"/>
</dbReference>
<dbReference type="Gene3D" id="2.60.40.740">
    <property type="match status" value="6"/>
</dbReference>
<dbReference type="InterPro" id="IPR047589">
    <property type="entry name" value="DUF11_rpt"/>
</dbReference>
<comment type="caution">
    <text evidence="2">The sequence shown here is derived from an EMBL/GenBank/DDBJ whole genome shotgun (WGS) entry which is preliminary data.</text>
</comment>